<proteinExistence type="predicted"/>
<sequence length="250" mass="28362">MEDSYPLLKTYQLPASVELKFCRGYLWYHTFGGLMLFTTVVNIIFGLRVAALYEHNRKIIILIGFLLLGDFVPELFTCISGIRMLIQAPLVHRVQGCQIYDQDHGRTRSLYSAEAAAWIPVLVVNLTLFILPCIKLSRQPSSRHSTLYSAVTNRWTPLTSTFFRDGIVFFFLIFAIALICFISEIFTFGFLDPASQPWLIAVYSYSGSWLILNLRIAGSKNMGSECHLTTIQFFSQTSEHSTTTEETSLA</sequence>
<dbReference type="AlphaFoldDB" id="A0A5C3LI04"/>
<reference evidence="2 3" key="1">
    <citation type="journal article" date="2019" name="Nat. Ecol. Evol.">
        <title>Megaphylogeny resolves global patterns of mushroom evolution.</title>
        <authorList>
            <person name="Varga T."/>
            <person name="Krizsan K."/>
            <person name="Foldi C."/>
            <person name="Dima B."/>
            <person name="Sanchez-Garcia M."/>
            <person name="Sanchez-Ramirez S."/>
            <person name="Szollosi G.J."/>
            <person name="Szarkandi J.G."/>
            <person name="Papp V."/>
            <person name="Albert L."/>
            <person name="Andreopoulos W."/>
            <person name="Angelini C."/>
            <person name="Antonin V."/>
            <person name="Barry K.W."/>
            <person name="Bougher N.L."/>
            <person name="Buchanan P."/>
            <person name="Buyck B."/>
            <person name="Bense V."/>
            <person name="Catcheside P."/>
            <person name="Chovatia M."/>
            <person name="Cooper J."/>
            <person name="Damon W."/>
            <person name="Desjardin D."/>
            <person name="Finy P."/>
            <person name="Geml J."/>
            <person name="Haridas S."/>
            <person name="Hughes K."/>
            <person name="Justo A."/>
            <person name="Karasinski D."/>
            <person name="Kautmanova I."/>
            <person name="Kiss B."/>
            <person name="Kocsube S."/>
            <person name="Kotiranta H."/>
            <person name="LaButti K.M."/>
            <person name="Lechner B.E."/>
            <person name="Liimatainen K."/>
            <person name="Lipzen A."/>
            <person name="Lukacs Z."/>
            <person name="Mihaltcheva S."/>
            <person name="Morgado L.N."/>
            <person name="Niskanen T."/>
            <person name="Noordeloos M.E."/>
            <person name="Ohm R.A."/>
            <person name="Ortiz-Santana B."/>
            <person name="Ovrebo C."/>
            <person name="Racz N."/>
            <person name="Riley R."/>
            <person name="Savchenko A."/>
            <person name="Shiryaev A."/>
            <person name="Soop K."/>
            <person name="Spirin V."/>
            <person name="Szebenyi C."/>
            <person name="Tomsovsky M."/>
            <person name="Tulloss R.E."/>
            <person name="Uehling J."/>
            <person name="Grigoriev I.V."/>
            <person name="Vagvolgyi C."/>
            <person name="Papp T."/>
            <person name="Martin F.M."/>
            <person name="Miettinen O."/>
            <person name="Hibbett D.S."/>
            <person name="Nagy L.G."/>
        </authorList>
    </citation>
    <scope>NUCLEOTIDE SEQUENCE [LARGE SCALE GENOMIC DNA]</scope>
    <source>
        <strain evidence="2 3">CBS 166.37</strain>
    </source>
</reference>
<feature type="transmembrane region" description="Helical" evidence="1">
    <location>
        <begin position="167"/>
        <end position="191"/>
    </location>
</feature>
<dbReference type="OrthoDB" id="2961245at2759"/>
<keyword evidence="1" id="KW-0812">Transmembrane</keyword>
<keyword evidence="1" id="KW-1133">Transmembrane helix</keyword>
<gene>
    <name evidence="2" type="ORF">BDQ12DRAFT_477239</name>
</gene>
<feature type="transmembrane region" description="Helical" evidence="1">
    <location>
        <begin position="59"/>
        <end position="86"/>
    </location>
</feature>
<feature type="transmembrane region" description="Helical" evidence="1">
    <location>
        <begin position="26"/>
        <end position="47"/>
    </location>
</feature>
<evidence type="ECO:0000313" key="2">
    <source>
        <dbReference type="EMBL" id="TFK32724.1"/>
    </source>
</evidence>
<feature type="transmembrane region" description="Helical" evidence="1">
    <location>
        <begin position="115"/>
        <end position="134"/>
    </location>
</feature>
<keyword evidence="3" id="KW-1185">Reference proteome</keyword>
<name>A0A5C3LI04_9AGAR</name>
<evidence type="ECO:0000313" key="3">
    <source>
        <dbReference type="Proteomes" id="UP000308652"/>
    </source>
</evidence>
<feature type="transmembrane region" description="Helical" evidence="1">
    <location>
        <begin position="197"/>
        <end position="214"/>
    </location>
</feature>
<dbReference type="Proteomes" id="UP000308652">
    <property type="component" value="Unassembled WGS sequence"/>
</dbReference>
<accession>A0A5C3LI04</accession>
<protein>
    <recommendedName>
        <fullName evidence="4">G-protein coupled receptors family 1 profile domain-containing protein</fullName>
    </recommendedName>
</protein>
<organism evidence="2 3">
    <name type="scientific">Crucibulum laeve</name>
    <dbReference type="NCBI Taxonomy" id="68775"/>
    <lineage>
        <taxon>Eukaryota</taxon>
        <taxon>Fungi</taxon>
        <taxon>Dikarya</taxon>
        <taxon>Basidiomycota</taxon>
        <taxon>Agaricomycotina</taxon>
        <taxon>Agaricomycetes</taxon>
        <taxon>Agaricomycetidae</taxon>
        <taxon>Agaricales</taxon>
        <taxon>Agaricineae</taxon>
        <taxon>Nidulariaceae</taxon>
        <taxon>Crucibulum</taxon>
    </lineage>
</organism>
<evidence type="ECO:0000256" key="1">
    <source>
        <dbReference type="SAM" id="Phobius"/>
    </source>
</evidence>
<keyword evidence="1" id="KW-0472">Membrane</keyword>
<dbReference type="EMBL" id="ML213665">
    <property type="protein sequence ID" value="TFK32724.1"/>
    <property type="molecule type" value="Genomic_DNA"/>
</dbReference>
<evidence type="ECO:0008006" key="4">
    <source>
        <dbReference type="Google" id="ProtNLM"/>
    </source>
</evidence>